<dbReference type="GeneID" id="90035896"/>
<dbReference type="Pfam" id="PF16193">
    <property type="entry name" value="AAA_assoc_2"/>
    <property type="match status" value="1"/>
</dbReference>
<dbReference type="PANTHER" id="PTHR13779:SF7">
    <property type="entry name" value="ATPASE WRNIP1"/>
    <property type="match status" value="1"/>
</dbReference>
<dbReference type="InterPro" id="IPR003959">
    <property type="entry name" value="ATPase_AAA_core"/>
</dbReference>
<proteinExistence type="inferred from homology"/>
<evidence type="ECO:0000256" key="1">
    <source>
        <dbReference type="ARBA" id="ARBA00008959"/>
    </source>
</evidence>
<dbReference type="Gene3D" id="1.10.8.60">
    <property type="match status" value="1"/>
</dbReference>
<gene>
    <name evidence="6" type="ORF">BZA70DRAFT_236637</name>
</gene>
<dbReference type="InterPro" id="IPR032423">
    <property type="entry name" value="AAA_assoc_2"/>
</dbReference>
<comment type="similarity">
    <text evidence="1">Belongs to the AAA ATPase family. RarA/MGS1/WRNIP1 subfamily.</text>
</comment>
<dbReference type="Pfam" id="PF12002">
    <property type="entry name" value="MgsA_C"/>
    <property type="match status" value="1"/>
</dbReference>
<dbReference type="PANTHER" id="PTHR13779">
    <property type="entry name" value="WERNER HELICASE-INTERACTING PROTEIN 1 FAMILY MEMBER"/>
    <property type="match status" value="1"/>
</dbReference>
<dbReference type="EMBL" id="JBBJBU010000003">
    <property type="protein sequence ID" value="KAK7206120.1"/>
    <property type="molecule type" value="Genomic_DNA"/>
</dbReference>
<feature type="region of interest" description="Disordered" evidence="4">
    <location>
        <begin position="21"/>
        <end position="138"/>
    </location>
</feature>
<feature type="compositionally biased region" description="Low complexity" evidence="4">
    <location>
        <begin position="102"/>
        <end position="115"/>
    </location>
</feature>
<evidence type="ECO:0000313" key="6">
    <source>
        <dbReference type="EMBL" id="KAK7206120.1"/>
    </source>
</evidence>
<comment type="caution">
    <text evidence="6">The sequence shown here is derived from an EMBL/GenBank/DDBJ whole genome shotgun (WGS) entry which is preliminary data.</text>
</comment>
<name>A0ABR1F8D6_9ASCO</name>
<dbReference type="Gene3D" id="1.20.272.10">
    <property type="match status" value="1"/>
</dbReference>
<dbReference type="InterPro" id="IPR027417">
    <property type="entry name" value="P-loop_NTPase"/>
</dbReference>
<keyword evidence="3" id="KW-0067">ATP-binding</keyword>
<dbReference type="InterPro" id="IPR008921">
    <property type="entry name" value="DNA_pol3_clamp-load_cplx_C"/>
</dbReference>
<evidence type="ECO:0000313" key="7">
    <source>
        <dbReference type="Proteomes" id="UP001498771"/>
    </source>
</evidence>
<evidence type="ECO:0000256" key="2">
    <source>
        <dbReference type="ARBA" id="ARBA00022741"/>
    </source>
</evidence>
<sequence length="574" mass="63147">MFNCPSCHRAVLISSIDQHLDGKCRTPTTTSSSSSDAPQQKQKPQNIASIFAKPAKRKTSIESGPAPIDLDQDTNDASSTSGPDAPAKRLKSEPGLSTLRHSSSFSAKQPPSQSSPKPPPASSTSESPQPPSRRDARRAALPLAERVRPSSLDEFVGQKNVVGENGILRRFIETDSCPSMILWGPPGVGKTTLARLITASTKSRFVELSATSASVAKCKDVFDEARNELRLTRRKTYLFLDEIHRFNRAQQDIFLPYIERGDIMLIGATTENPSFKLNSALLSRCRTFTLQKLSQDELYTIVRRISVSLAADYNLDLSSSPSGVVTEDALRYLAGLADGDGRSAINLFELVVASSLPNPSAHTAPPTPIEVDQLKKDLQRSHLLYDSKGDGHYDTISAFHKSVRGSDPDAALYYLARMLEAGEPPMYLARRMMRIASEDVGLADDSCLPFAVATAAAVEKVGMPECDVILAHCAVKLATAKKSVRVYRAYNVLKDRFAHDPVYRAASVPIHLRNAPTKLMKEIGYGKEYKYNPNFADGKVKQEYLPPEIQGTQFLQELDLGVERDPDLEREEYF</sequence>
<dbReference type="SUPFAM" id="SSF48019">
    <property type="entry name" value="post-AAA+ oligomerization domain-like"/>
    <property type="match status" value="1"/>
</dbReference>
<dbReference type="Gene3D" id="1.10.3710.10">
    <property type="entry name" value="DNA polymerase III clamp loader subunits, C-terminal domain"/>
    <property type="match status" value="1"/>
</dbReference>
<dbReference type="RefSeq" id="XP_064769153.1">
    <property type="nucleotide sequence ID" value="XM_064910384.1"/>
</dbReference>
<dbReference type="CDD" id="cd18139">
    <property type="entry name" value="HLD_clamp_RarA"/>
    <property type="match status" value="1"/>
</dbReference>
<evidence type="ECO:0000256" key="3">
    <source>
        <dbReference type="ARBA" id="ARBA00022840"/>
    </source>
</evidence>
<dbReference type="InterPro" id="IPR051314">
    <property type="entry name" value="AAA_ATPase_RarA/MGS1/WRNIP1"/>
</dbReference>
<dbReference type="InterPro" id="IPR003593">
    <property type="entry name" value="AAA+_ATPase"/>
</dbReference>
<dbReference type="Proteomes" id="UP001498771">
    <property type="component" value="Unassembled WGS sequence"/>
</dbReference>
<organism evidence="6 7">
    <name type="scientific">Myxozyma melibiosi</name>
    <dbReference type="NCBI Taxonomy" id="54550"/>
    <lineage>
        <taxon>Eukaryota</taxon>
        <taxon>Fungi</taxon>
        <taxon>Dikarya</taxon>
        <taxon>Ascomycota</taxon>
        <taxon>Saccharomycotina</taxon>
        <taxon>Lipomycetes</taxon>
        <taxon>Lipomycetales</taxon>
        <taxon>Lipomycetaceae</taxon>
        <taxon>Myxozyma</taxon>
    </lineage>
</organism>
<dbReference type="Pfam" id="PF00004">
    <property type="entry name" value="AAA"/>
    <property type="match status" value="1"/>
</dbReference>
<dbReference type="SMART" id="SM00382">
    <property type="entry name" value="AAA"/>
    <property type="match status" value="1"/>
</dbReference>
<dbReference type="InterPro" id="IPR021886">
    <property type="entry name" value="MgsA_C"/>
</dbReference>
<keyword evidence="2" id="KW-0547">Nucleotide-binding</keyword>
<keyword evidence="7" id="KW-1185">Reference proteome</keyword>
<evidence type="ECO:0000256" key="4">
    <source>
        <dbReference type="SAM" id="MobiDB-lite"/>
    </source>
</evidence>
<evidence type="ECO:0000259" key="5">
    <source>
        <dbReference type="SMART" id="SM00382"/>
    </source>
</evidence>
<dbReference type="CDD" id="cd00009">
    <property type="entry name" value="AAA"/>
    <property type="match status" value="1"/>
</dbReference>
<feature type="compositionally biased region" description="Polar residues" evidence="4">
    <location>
        <begin position="36"/>
        <end position="48"/>
    </location>
</feature>
<accession>A0ABR1F8D6</accession>
<dbReference type="SUPFAM" id="SSF52540">
    <property type="entry name" value="P-loop containing nucleoside triphosphate hydrolases"/>
    <property type="match status" value="1"/>
</dbReference>
<reference evidence="6 7" key="1">
    <citation type="submission" date="2024-03" db="EMBL/GenBank/DDBJ databases">
        <title>Genome-scale model development and genomic sequencing of the oleaginous clade Lipomyces.</title>
        <authorList>
            <consortium name="Lawrence Berkeley National Laboratory"/>
            <person name="Czajka J.J."/>
            <person name="Han Y."/>
            <person name="Kim J."/>
            <person name="Mondo S.J."/>
            <person name="Hofstad B.A."/>
            <person name="Robles A."/>
            <person name="Haridas S."/>
            <person name="Riley R."/>
            <person name="LaButti K."/>
            <person name="Pangilinan J."/>
            <person name="Andreopoulos W."/>
            <person name="Lipzen A."/>
            <person name="Yan J."/>
            <person name="Wang M."/>
            <person name="Ng V."/>
            <person name="Grigoriev I.V."/>
            <person name="Spatafora J.W."/>
            <person name="Magnuson J.K."/>
            <person name="Baker S.E."/>
            <person name="Pomraning K.R."/>
        </authorList>
    </citation>
    <scope>NUCLEOTIDE SEQUENCE [LARGE SCALE GENOMIC DNA]</scope>
    <source>
        <strain evidence="6 7">Phaff 52-87</strain>
    </source>
</reference>
<feature type="domain" description="AAA+ ATPase" evidence="5">
    <location>
        <begin position="176"/>
        <end position="293"/>
    </location>
</feature>
<protein>
    <submittedName>
        <fullName evidence="6">DNA polymerase III, clamp loader complex, gamma/delta/delta subunit</fullName>
    </submittedName>
</protein>
<dbReference type="Gene3D" id="3.40.50.300">
    <property type="entry name" value="P-loop containing nucleotide triphosphate hydrolases"/>
    <property type="match status" value="1"/>
</dbReference>